<keyword evidence="2" id="KW-1185">Reference proteome</keyword>
<comment type="caution">
    <text evidence="1">The sequence shown here is derived from an EMBL/GenBank/DDBJ whole genome shotgun (WGS) entry which is preliminary data.</text>
</comment>
<gene>
    <name evidence="1" type="ORF">MVEN_00037300</name>
</gene>
<reference evidence="1" key="1">
    <citation type="submission" date="2020-05" db="EMBL/GenBank/DDBJ databases">
        <title>Mycena genomes resolve the evolution of fungal bioluminescence.</title>
        <authorList>
            <person name="Tsai I.J."/>
        </authorList>
    </citation>
    <scope>NUCLEOTIDE SEQUENCE</scope>
    <source>
        <strain evidence="1">CCC161011</strain>
    </source>
</reference>
<dbReference type="EMBL" id="JACAZI010000001">
    <property type="protein sequence ID" value="KAF7371806.1"/>
    <property type="molecule type" value="Genomic_DNA"/>
</dbReference>
<dbReference type="OrthoDB" id="3208495at2759"/>
<evidence type="ECO:0000313" key="1">
    <source>
        <dbReference type="EMBL" id="KAF7371806.1"/>
    </source>
</evidence>
<accession>A0A8H6Z7K7</accession>
<organism evidence="1 2">
    <name type="scientific">Mycena venus</name>
    <dbReference type="NCBI Taxonomy" id="2733690"/>
    <lineage>
        <taxon>Eukaryota</taxon>
        <taxon>Fungi</taxon>
        <taxon>Dikarya</taxon>
        <taxon>Basidiomycota</taxon>
        <taxon>Agaricomycotina</taxon>
        <taxon>Agaricomycetes</taxon>
        <taxon>Agaricomycetidae</taxon>
        <taxon>Agaricales</taxon>
        <taxon>Marasmiineae</taxon>
        <taxon>Mycenaceae</taxon>
        <taxon>Mycena</taxon>
    </lineage>
</organism>
<dbReference type="AlphaFoldDB" id="A0A8H6Z7K7"/>
<dbReference type="Proteomes" id="UP000620124">
    <property type="component" value="Unassembled WGS sequence"/>
</dbReference>
<protein>
    <submittedName>
        <fullName evidence="1">Uncharacterized protein</fullName>
    </submittedName>
</protein>
<sequence length="96" mass="10599">MAWFNNGNPQKSEAELNTLVRDVLLHPDFDVTELGDFDAGRANKRAEKMHEDFKETMMEIEVPSGVAGVPPMKTSVPGLFHRSLTSIIKAAFTGPL</sequence>
<name>A0A8H6Z7K7_9AGAR</name>
<proteinExistence type="predicted"/>
<evidence type="ECO:0000313" key="2">
    <source>
        <dbReference type="Proteomes" id="UP000620124"/>
    </source>
</evidence>